<dbReference type="Pfam" id="PF04754">
    <property type="entry name" value="Transposase_31"/>
    <property type="match status" value="1"/>
</dbReference>
<dbReference type="Proteomes" id="UP000733744">
    <property type="component" value="Unassembled WGS sequence"/>
</dbReference>
<evidence type="ECO:0000313" key="3">
    <source>
        <dbReference type="Proteomes" id="UP000733744"/>
    </source>
</evidence>
<gene>
    <name evidence="2" type="ORF">EKO24_003230</name>
</gene>
<feature type="non-terminal residue" evidence="2">
    <location>
        <position position="219"/>
    </location>
</feature>
<organism evidence="2 3">
    <name type="scientific">Candidatus Methylobacter oryzae</name>
    <dbReference type="NCBI Taxonomy" id="2497749"/>
    <lineage>
        <taxon>Bacteria</taxon>
        <taxon>Pseudomonadati</taxon>
        <taxon>Pseudomonadota</taxon>
        <taxon>Gammaproteobacteria</taxon>
        <taxon>Methylococcales</taxon>
        <taxon>Methylococcaceae</taxon>
        <taxon>Methylobacter</taxon>
    </lineage>
</organism>
<dbReference type="InterPro" id="IPR006842">
    <property type="entry name" value="Transposase_31"/>
</dbReference>
<keyword evidence="3" id="KW-1185">Reference proteome</keyword>
<accession>A0ABY3CF10</accession>
<dbReference type="InterPro" id="IPR051699">
    <property type="entry name" value="Rpn/YhgA-like_nuclease"/>
</dbReference>
<feature type="domain" description="Transposase (putative) YhgA-like" evidence="1">
    <location>
        <begin position="4"/>
        <end position="206"/>
    </location>
</feature>
<sequence length="219" mass="25506">MNKAHDSSYKLLFSEPEIIIDLLQGFVHEPWVNELDFSTLEKVSGSYIADDLRSREDDVIWRVQYQQSWIYVYLLIEFQSTVDAYMAVRLMSYMGLLYQDLIKTKQQTENKQLPPILPVVLYNGEKRWDAATELKDLIVKVPGGLEKYLPSLNYLLLDEGAFDAKELSPLKNLVAAIFRLENSTSREDIIDVIGNLIEWLATPEQTRLRRSFTIWIKRV</sequence>
<reference evidence="2 3" key="1">
    <citation type="journal article" date="2019" name="Antonie Van Leeuwenhoek">
        <title>Description of 'Ca. Methylobacter oryzae' KRF1, a novel species from the environmentally important Methylobacter clade 2.</title>
        <authorList>
            <person name="Khatri K."/>
            <person name="Mohite J.A."/>
            <person name="Pandit P.S."/>
            <person name="Bahulikar R."/>
            <person name="Rahalkar M.C."/>
        </authorList>
    </citation>
    <scope>NUCLEOTIDE SEQUENCE [LARGE SCALE GENOMIC DNA]</scope>
    <source>
        <strain evidence="2 3">KRF1</strain>
    </source>
</reference>
<evidence type="ECO:0000259" key="1">
    <source>
        <dbReference type="Pfam" id="PF04754"/>
    </source>
</evidence>
<dbReference type="PANTHER" id="PTHR34611:SF2">
    <property type="entry name" value="INACTIVE RECOMBINATION-PROMOTING NUCLEASE-LIKE PROTEIN RPNE-RELATED"/>
    <property type="match status" value="1"/>
</dbReference>
<evidence type="ECO:0000313" key="2">
    <source>
        <dbReference type="EMBL" id="TRX01799.1"/>
    </source>
</evidence>
<name>A0ABY3CF10_9GAMM</name>
<dbReference type="EMBL" id="RYFG02000018">
    <property type="protein sequence ID" value="TRX01799.1"/>
    <property type="molecule type" value="Genomic_DNA"/>
</dbReference>
<dbReference type="PANTHER" id="PTHR34611">
    <property type="match status" value="1"/>
</dbReference>
<proteinExistence type="predicted"/>
<dbReference type="RefSeq" id="WP_143733167.1">
    <property type="nucleotide sequence ID" value="NZ_RYFG02000018.1"/>
</dbReference>
<protein>
    <submittedName>
        <fullName evidence="2">Rpn family recombination-promoting nuclease/putative transposase</fullName>
    </submittedName>
</protein>
<comment type="caution">
    <text evidence="2">The sequence shown here is derived from an EMBL/GenBank/DDBJ whole genome shotgun (WGS) entry which is preliminary data.</text>
</comment>